<evidence type="ECO:0000313" key="4">
    <source>
        <dbReference type="Proteomes" id="UP000054558"/>
    </source>
</evidence>
<dbReference type="AlphaFoldDB" id="A0A1Y1IBR0"/>
<dbReference type="Proteomes" id="UP000054558">
    <property type="component" value="Unassembled WGS sequence"/>
</dbReference>
<name>A0A1Y1IBR0_KLENI</name>
<evidence type="ECO:0000256" key="2">
    <source>
        <dbReference type="SAM" id="MobiDB-lite"/>
    </source>
</evidence>
<accession>A0A1Y1IBR0</accession>
<feature type="region of interest" description="Disordered" evidence="2">
    <location>
        <begin position="293"/>
        <end position="352"/>
    </location>
</feature>
<feature type="compositionally biased region" description="Low complexity" evidence="2">
    <location>
        <begin position="325"/>
        <end position="341"/>
    </location>
</feature>
<keyword evidence="1" id="KW-0175">Coiled coil</keyword>
<protein>
    <submittedName>
        <fullName evidence="3">Uncharacterized protein</fullName>
    </submittedName>
</protein>
<gene>
    <name evidence="3" type="ORF">KFL_002740060</name>
</gene>
<keyword evidence="4" id="KW-1185">Reference proteome</keyword>
<feature type="coiled-coil region" evidence="1">
    <location>
        <begin position="204"/>
        <end position="232"/>
    </location>
</feature>
<proteinExistence type="predicted"/>
<evidence type="ECO:0000313" key="3">
    <source>
        <dbReference type="EMBL" id="GAQ86167.1"/>
    </source>
</evidence>
<organism evidence="3 4">
    <name type="scientific">Klebsormidium nitens</name>
    <name type="common">Green alga</name>
    <name type="synonym">Ulothrix nitens</name>
    <dbReference type="NCBI Taxonomy" id="105231"/>
    <lineage>
        <taxon>Eukaryota</taxon>
        <taxon>Viridiplantae</taxon>
        <taxon>Streptophyta</taxon>
        <taxon>Klebsormidiophyceae</taxon>
        <taxon>Klebsormidiales</taxon>
        <taxon>Klebsormidiaceae</taxon>
        <taxon>Klebsormidium</taxon>
    </lineage>
</organism>
<dbReference type="EMBL" id="DF237223">
    <property type="protein sequence ID" value="GAQ86167.1"/>
    <property type="molecule type" value="Genomic_DNA"/>
</dbReference>
<reference evidence="3 4" key="1">
    <citation type="journal article" date="2014" name="Nat. Commun.">
        <title>Klebsormidium flaccidum genome reveals primary factors for plant terrestrial adaptation.</title>
        <authorList>
            <person name="Hori K."/>
            <person name="Maruyama F."/>
            <person name="Fujisawa T."/>
            <person name="Togashi T."/>
            <person name="Yamamoto N."/>
            <person name="Seo M."/>
            <person name="Sato S."/>
            <person name="Yamada T."/>
            <person name="Mori H."/>
            <person name="Tajima N."/>
            <person name="Moriyama T."/>
            <person name="Ikeuchi M."/>
            <person name="Watanabe M."/>
            <person name="Wada H."/>
            <person name="Kobayashi K."/>
            <person name="Saito M."/>
            <person name="Masuda T."/>
            <person name="Sasaki-Sekimoto Y."/>
            <person name="Mashiguchi K."/>
            <person name="Awai K."/>
            <person name="Shimojima M."/>
            <person name="Masuda S."/>
            <person name="Iwai M."/>
            <person name="Nobusawa T."/>
            <person name="Narise T."/>
            <person name="Kondo S."/>
            <person name="Saito H."/>
            <person name="Sato R."/>
            <person name="Murakawa M."/>
            <person name="Ihara Y."/>
            <person name="Oshima-Yamada Y."/>
            <person name="Ohtaka K."/>
            <person name="Satoh M."/>
            <person name="Sonobe K."/>
            <person name="Ishii M."/>
            <person name="Ohtani R."/>
            <person name="Kanamori-Sato M."/>
            <person name="Honoki R."/>
            <person name="Miyazaki D."/>
            <person name="Mochizuki H."/>
            <person name="Umetsu J."/>
            <person name="Higashi K."/>
            <person name="Shibata D."/>
            <person name="Kamiya Y."/>
            <person name="Sato N."/>
            <person name="Nakamura Y."/>
            <person name="Tabata S."/>
            <person name="Ida S."/>
            <person name="Kurokawa K."/>
            <person name="Ohta H."/>
        </authorList>
    </citation>
    <scope>NUCLEOTIDE SEQUENCE [LARGE SCALE GENOMIC DNA]</scope>
    <source>
        <strain evidence="3 4">NIES-2285</strain>
    </source>
</reference>
<sequence length="475" mass="53266">MAHDPETNSEHGATADEIDCTFSLDYAAIAKHFTGSVRHDVRSKFDTLTESAVLGEWCTVGAQKVRHWAPKGAAWDEERQWFVFGQLEEEELSPRAVRAHMASVSAREGALVPDERRRACKLWEKMEERFTSEEDARALAQALAGLTPEGKSVEVFCHQNGVKSSMVCYDGTKKEPQKRARAAAECDEGREEKRVVCDEDSPVRRLLEKEKVELLERKAKAESTQAEAKREAFPLTALEMVQKEYPQMDLREQLIRARQIVSFMTTGQVEAQAGDIRGRNHDLLVLLRSRVPRRNLTPPDPPPPRIEEMELEEEKELPPPPVHTPSALLLPGPPASLSAAPQNESLQDSRRELSHTDVIGLKTLEPVASGEVTKKSPGRKRGPNVHPLLKHFNHQCKVDGLLDGIWTKGLWECTLCDVVQPSLRARFANHCQMEGHRTRLTIASDIFETEMSDGSRDLDEVLADLPGCVDVMMDK</sequence>
<evidence type="ECO:0000256" key="1">
    <source>
        <dbReference type="SAM" id="Coils"/>
    </source>
</evidence>